<proteinExistence type="predicted"/>
<evidence type="ECO:0000313" key="1">
    <source>
        <dbReference type="EMBL" id="KAK9709699.1"/>
    </source>
</evidence>
<organism evidence="1 2">
    <name type="scientific">Popillia japonica</name>
    <name type="common">Japanese beetle</name>
    <dbReference type="NCBI Taxonomy" id="7064"/>
    <lineage>
        <taxon>Eukaryota</taxon>
        <taxon>Metazoa</taxon>
        <taxon>Ecdysozoa</taxon>
        <taxon>Arthropoda</taxon>
        <taxon>Hexapoda</taxon>
        <taxon>Insecta</taxon>
        <taxon>Pterygota</taxon>
        <taxon>Neoptera</taxon>
        <taxon>Endopterygota</taxon>
        <taxon>Coleoptera</taxon>
        <taxon>Polyphaga</taxon>
        <taxon>Scarabaeiformia</taxon>
        <taxon>Scarabaeidae</taxon>
        <taxon>Rutelinae</taxon>
        <taxon>Popillia</taxon>
    </lineage>
</organism>
<protein>
    <submittedName>
        <fullName evidence="1">Uncharacterized protein</fullName>
    </submittedName>
</protein>
<evidence type="ECO:0000313" key="2">
    <source>
        <dbReference type="Proteomes" id="UP001458880"/>
    </source>
</evidence>
<dbReference type="EMBL" id="JASPKY010000304">
    <property type="protein sequence ID" value="KAK9709699.1"/>
    <property type="molecule type" value="Genomic_DNA"/>
</dbReference>
<accession>A0AAW1JY96</accession>
<gene>
    <name evidence="1" type="ORF">QE152_g26461</name>
</gene>
<dbReference type="AlphaFoldDB" id="A0AAW1JY96"/>
<dbReference type="Proteomes" id="UP001458880">
    <property type="component" value="Unassembled WGS sequence"/>
</dbReference>
<sequence length="94" mass="10911">MDHSVIEIKKRHYKSEVLRKLLVEGADEAGVLVNHKKMNLKDCTYMMAEAWSLEVSIEDVEEWMVCDLSHTGFLILSDEELIESVREESVEEEN</sequence>
<name>A0AAW1JY96_POPJA</name>
<comment type="caution">
    <text evidence="1">The sequence shown here is derived from an EMBL/GenBank/DDBJ whole genome shotgun (WGS) entry which is preliminary data.</text>
</comment>
<keyword evidence="2" id="KW-1185">Reference proteome</keyword>
<reference evidence="1 2" key="1">
    <citation type="journal article" date="2024" name="BMC Genomics">
        <title>De novo assembly and annotation of Popillia japonica's genome with initial clues to its potential as an invasive pest.</title>
        <authorList>
            <person name="Cucini C."/>
            <person name="Boschi S."/>
            <person name="Funari R."/>
            <person name="Cardaioli E."/>
            <person name="Iannotti N."/>
            <person name="Marturano G."/>
            <person name="Paoli F."/>
            <person name="Bruttini M."/>
            <person name="Carapelli A."/>
            <person name="Frati F."/>
            <person name="Nardi F."/>
        </authorList>
    </citation>
    <scope>NUCLEOTIDE SEQUENCE [LARGE SCALE GENOMIC DNA]</scope>
    <source>
        <strain evidence="1">DMR45628</strain>
    </source>
</reference>